<feature type="compositionally biased region" description="Basic residues" evidence="1">
    <location>
        <begin position="64"/>
        <end position="80"/>
    </location>
</feature>
<keyword evidence="2" id="KW-1133">Transmembrane helix</keyword>
<name>A0A7W9SSV2_ARMRO</name>
<comment type="caution">
    <text evidence="3">The sequence shown here is derived from an EMBL/GenBank/DDBJ whole genome shotgun (WGS) entry which is preliminary data.</text>
</comment>
<proteinExistence type="predicted"/>
<gene>
    <name evidence="3" type="ORF">HNQ39_004048</name>
</gene>
<reference evidence="3 4" key="1">
    <citation type="submission" date="2020-08" db="EMBL/GenBank/DDBJ databases">
        <title>Genomic Encyclopedia of Type Strains, Phase IV (KMG-IV): sequencing the most valuable type-strain genomes for metagenomic binning, comparative biology and taxonomic classification.</title>
        <authorList>
            <person name="Goeker M."/>
        </authorList>
    </citation>
    <scope>NUCLEOTIDE SEQUENCE [LARGE SCALE GENOMIC DNA]</scope>
    <source>
        <strain evidence="3 4">DSM 23562</strain>
    </source>
</reference>
<sequence length="80" mass="8778">MPGGASAAPWYTTAKSTVPIVICSLIVLFTMTVIGINAAFKHDKVRQHTLQQIKIKAEQERAKKAAAAKAKRRSSSSRRR</sequence>
<feature type="region of interest" description="Disordered" evidence="1">
    <location>
        <begin position="61"/>
        <end position="80"/>
    </location>
</feature>
<evidence type="ECO:0000256" key="1">
    <source>
        <dbReference type="SAM" id="MobiDB-lite"/>
    </source>
</evidence>
<evidence type="ECO:0000313" key="3">
    <source>
        <dbReference type="EMBL" id="MBB6052227.1"/>
    </source>
</evidence>
<keyword evidence="2" id="KW-0812">Transmembrane</keyword>
<evidence type="ECO:0000313" key="4">
    <source>
        <dbReference type="Proteomes" id="UP000520814"/>
    </source>
</evidence>
<evidence type="ECO:0000256" key="2">
    <source>
        <dbReference type="SAM" id="Phobius"/>
    </source>
</evidence>
<dbReference type="EMBL" id="JACHGW010000004">
    <property type="protein sequence ID" value="MBB6052227.1"/>
    <property type="molecule type" value="Genomic_DNA"/>
</dbReference>
<keyword evidence="4" id="KW-1185">Reference proteome</keyword>
<protein>
    <submittedName>
        <fullName evidence="3">Uncharacterized protein</fullName>
    </submittedName>
</protein>
<organism evidence="3 4">
    <name type="scientific">Armatimonas rosea</name>
    <dbReference type="NCBI Taxonomy" id="685828"/>
    <lineage>
        <taxon>Bacteria</taxon>
        <taxon>Bacillati</taxon>
        <taxon>Armatimonadota</taxon>
        <taxon>Armatimonadia</taxon>
        <taxon>Armatimonadales</taxon>
        <taxon>Armatimonadaceae</taxon>
        <taxon>Armatimonas</taxon>
    </lineage>
</organism>
<accession>A0A7W9SSV2</accession>
<dbReference type="Proteomes" id="UP000520814">
    <property type="component" value="Unassembled WGS sequence"/>
</dbReference>
<dbReference type="AlphaFoldDB" id="A0A7W9SSV2"/>
<keyword evidence="2" id="KW-0472">Membrane</keyword>
<feature type="transmembrane region" description="Helical" evidence="2">
    <location>
        <begin position="18"/>
        <end position="40"/>
    </location>
</feature>